<evidence type="ECO:0008006" key="4">
    <source>
        <dbReference type="Google" id="ProtNLM"/>
    </source>
</evidence>
<accession>A0ABQ7GMH0</accession>
<feature type="compositionally biased region" description="Polar residues" evidence="1">
    <location>
        <begin position="1"/>
        <end position="15"/>
    </location>
</feature>
<feature type="compositionally biased region" description="Basic and acidic residues" evidence="1">
    <location>
        <begin position="16"/>
        <end position="29"/>
    </location>
</feature>
<organism evidence="2 3">
    <name type="scientific">Dunaliella salina</name>
    <name type="common">Green alga</name>
    <name type="synonym">Protococcus salinus</name>
    <dbReference type="NCBI Taxonomy" id="3046"/>
    <lineage>
        <taxon>Eukaryota</taxon>
        <taxon>Viridiplantae</taxon>
        <taxon>Chlorophyta</taxon>
        <taxon>core chlorophytes</taxon>
        <taxon>Chlorophyceae</taxon>
        <taxon>CS clade</taxon>
        <taxon>Chlamydomonadales</taxon>
        <taxon>Dunaliellaceae</taxon>
        <taxon>Dunaliella</taxon>
    </lineage>
</organism>
<dbReference type="Proteomes" id="UP000815325">
    <property type="component" value="Unassembled WGS sequence"/>
</dbReference>
<sequence>MDAQLDSQGPPSQEANKAHEEWLQRRKEWTAQQQQQQQRRQSRPPTELTYEMLQSYQPFPQPIPLSLVVEALTEIWEDEEDY</sequence>
<dbReference type="PANTHER" id="PTHR33373:SF34">
    <property type="entry name" value="DUF4050 DOMAIN-CONTAINING PROTEIN"/>
    <property type="match status" value="1"/>
</dbReference>
<feature type="region of interest" description="Disordered" evidence="1">
    <location>
        <begin position="1"/>
        <end position="48"/>
    </location>
</feature>
<evidence type="ECO:0000313" key="3">
    <source>
        <dbReference type="Proteomes" id="UP000815325"/>
    </source>
</evidence>
<name>A0ABQ7GMH0_DUNSA</name>
<keyword evidence="3" id="KW-1185">Reference proteome</keyword>
<reference evidence="2" key="1">
    <citation type="submission" date="2017-08" db="EMBL/GenBank/DDBJ databases">
        <authorList>
            <person name="Polle J.E."/>
            <person name="Barry K."/>
            <person name="Cushman J."/>
            <person name="Schmutz J."/>
            <person name="Tran D."/>
            <person name="Hathwaick L.T."/>
            <person name="Yim W.C."/>
            <person name="Jenkins J."/>
            <person name="Mckie-Krisberg Z.M."/>
            <person name="Prochnik S."/>
            <person name="Lindquist E."/>
            <person name="Dockter R.B."/>
            <person name="Adam C."/>
            <person name="Molina H."/>
            <person name="Bunkerborg J."/>
            <person name="Jin E."/>
            <person name="Buchheim M."/>
            <person name="Magnuson J."/>
        </authorList>
    </citation>
    <scope>NUCLEOTIDE SEQUENCE</scope>
    <source>
        <strain evidence="2">CCAP 19/18</strain>
    </source>
</reference>
<comment type="caution">
    <text evidence="2">The sequence shown here is derived from an EMBL/GenBank/DDBJ whole genome shotgun (WGS) entry which is preliminary data.</text>
</comment>
<proteinExistence type="predicted"/>
<evidence type="ECO:0000313" key="2">
    <source>
        <dbReference type="EMBL" id="KAF5835789.1"/>
    </source>
</evidence>
<evidence type="ECO:0000256" key="1">
    <source>
        <dbReference type="SAM" id="MobiDB-lite"/>
    </source>
</evidence>
<protein>
    <recommendedName>
        <fullName evidence="4">DUF4050 domain-containing protein</fullName>
    </recommendedName>
</protein>
<gene>
    <name evidence="2" type="ORF">DUNSADRAFT_6878</name>
</gene>
<dbReference type="EMBL" id="MU069688">
    <property type="protein sequence ID" value="KAF5835789.1"/>
    <property type="molecule type" value="Genomic_DNA"/>
</dbReference>
<dbReference type="PANTHER" id="PTHR33373">
    <property type="entry name" value="OS07G0479600 PROTEIN"/>
    <property type="match status" value="1"/>
</dbReference>